<dbReference type="PANTHER" id="PTHR43702">
    <property type="entry name" value="L-FUCOSE-PROTON SYMPORTER"/>
    <property type="match status" value="1"/>
</dbReference>
<dbReference type="EMBL" id="LRQG01000016">
    <property type="protein sequence ID" value="KXA43640.1"/>
    <property type="molecule type" value="Genomic_DNA"/>
</dbReference>
<dbReference type="PANTHER" id="PTHR43702:SF3">
    <property type="entry name" value="PROTEIN TSGA"/>
    <property type="match status" value="1"/>
</dbReference>
<protein>
    <submittedName>
        <fullName evidence="7">Transporter, major facilitator family protein</fullName>
    </submittedName>
</protein>
<comment type="caution">
    <text evidence="7">The sequence shown here is derived from an EMBL/GenBank/DDBJ whole genome shotgun (WGS) entry which is preliminary data.</text>
</comment>
<evidence type="ECO:0000256" key="6">
    <source>
        <dbReference type="SAM" id="Phobius"/>
    </source>
</evidence>
<dbReference type="PATRIC" id="fig|28128.5.peg.386"/>
<evidence type="ECO:0000313" key="8">
    <source>
        <dbReference type="Proteomes" id="UP000070533"/>
    </source>
</evidence>
<dbReference type="Proteomes" id="UP000070533">
    <property type="component" value="Unassembled WGS sequence"/>
</dbReference>
<gene>
    <name evidence="7" type="ORF">HMPREF3226_00388</name>
</gene>
<dbReference type="SUPFAM" id="SSF103473">
    <property type="entry name" value="MFS general substrate transporter"/>
    <property type="match status" value="1"/>
</dbReference>
<feature type="transmembrane region" description="Helical" evidence="6">
    <location>
        <begin position="12"/>
        <end position="37"/>
    </location>
</feature>
<keyword evidence="3 6" id="KW-0812">Transmembrane</keyword>
<dbReference type="InterPro" id="IPR011701">
    <property type="entry name" value="MFS"/>
</dbReference>
<feature type="transmembrane region" description="Helical" evidence="6">
    <location>
        <begin position="354"/>
        <end position="379"/>
    </location>
</feature>
<dbReference type="RefSeq" id="WP_060940122.1">
    <property type="nucleotide sequence ID" value="NZ_JAIHUT010000005.1"/>
</dbReference>
<reference evidence="8" key="1">
    <citation type="submission" date="2016-01" db="EMBL/GenBank/DDBJ databases">
        <authorList>
            <person name="Mitreva M."/>
            <person name="Pepin K.H."/>
            <person name="Mihindukulasuriya K.A."/>
            <person name="Fulton R."/>
            <person name="Fronick C."/>
            <person name="O'Laughlin M."/>
            <person name="Miner T."/>
            <person name="Herter B."/>
            <person name="Rosa B.A."/>
            <person name="Cordes M."/>
            <person name="Tomlinson C."/>
            <person name="Wollam A."/>
            <person name="Palsikar V.B."/>
            <person name="Mardis E.R."/>
            <person name="Wilson R.K."/>
        </authorList>
    </citation>
    <scope>NUCLEOTIDE SEQUENCE [LARGE SCALE GENOMIC DNA]</scope>
    <source>
        <strain evidence="8">MJR7716</strain>
    </source>
</reference>
<dbReference type="AlphaFoldDB" id="A0A133QL98"/>
<organism evidence="7 8">
    <name type="scientific">Prevotella corporis</name>
    <dbReference type="NCBI Taxonomy" id="28128"/>
    <lineage>
        <taxon>Bacteria</taxon>
        <taxon>Pseudomonadati</taxon>
        <taxon>Bacteroidota</taxon>
        <taxon>Bacteroidia</taxon>
        <taxon>Bacteroidales</taxon>
        <taxon>Prevotellaceae</taxon>
        <taxon>Prevotella</taxon>
    </lineage>
</organism>
<feature type="transmembrane region" description="Helical" evidence="6">
    <location>
        <begin position="244"/>
        <end position="261"/>
    </location>
</feature>
<feature type="transmembrane region" description="Helical" evidence="6">
    <location>
        <begin position="78"/>
        <end position="96"/>
    </location>
</feature>
<dbReference type="eggNOG" id="COG0738">
    <property type="taxonomic scope" value="Bacteria"/>
</dbReference>
<feature type="transmembrane region" description="Helical" evidence="6">
    <location>
        <begin position="198"/>
        <end position="218"/>
    </location>
</feature>
<feature type="transmembrane region" description="Helical" evidence="6">
    <location>
        <begin position="108"/>
        <end position="128"/>
    </location>
</feature>
<comment type="subcellular location">
    <subcellularLocation>
        <location evidence="1">Cell inner membrane</location>
        <topology evidence="1">Multi-pass membrane protein</topology>
    </subcellularLocation>
</comment>
<evidence type="ECO:0000256" key="2">
    <source>
        <dbReference type="ARBA" id="ARBA00022475"/>
    </source>
</evidence>
<dbReference type="GO" id="GO:0005886">
    <property type="term" value="C:plasma membrane"/>
    <property type="evidence" value="ECO:0007669"/>
    <property type="project" value="UniProtKB-SubCell"/>
</dbReference>
<evidence type="ECO:0000256" key="4">
    <source>
        <dbReference type="ARBA" id="ARBA00022989"/>
    </source>
</evidence>
<feature type="transmembrane region" description="Helical" evidence="6">
    <location>
        <begin position="281"/>
        <end position="303"/>
    </location>
</feature>
<feature type="transmembrane region" description="Helical" evidence="6">
    <location>
        <begin position="417"/>
        <end position="436"/>
    </location>
</feature>
<keyword evidence="8" id="KW-1185">Reference proteome</keyword>
<dbReference type="GO" id="GO:0022857">
    <property type="term" value="F:transmembrane transporter activity"/>
    <property type="evidence" value="ECO:0007669"/>
    <property type="project" value="InterPro"/>
</dbReference>
<feature type="transmembrane region" description="Helical" evidence="6">
    <location>
        <begin position="49"/>
        <end position="71"/>
    </location>
</feature>
<dbReference type="Pfam" id="PF07690">
    <property type="entry name" value="MFS_1"/>
    <property type="match status" value="1"/>
</dbReference>
<feature type="transmembrane region" description="Helical" evidence="6">
    <location>
        <begin position="148"/>
        <end position="169"/>
    </location>
</feature>
<sequence length="449" mass="47706">MSNTKQNGSIIAIITMMFLYAMISFVTNLAAPIGVIWKGEFAGSNFIGMLGNFANFLAYLFMGIPAGKLLIRIGYKKTALTGIALGLIGVIVQFVSGTLSEGGATLAFTIYLLGAFVSGFCVCILNTVVNPMLNLIGGGGNRGNQLNLIGGTLNSLSGSLTPMLVGAIVGNIVTAETIKNGIDSVGTPLTTFSQVNPILYMAMGVFVLTFIILFFVPINDPEYGKANINTVFEHSALDFRHCKLGVIAIFFYVGIEVGIPGTLTNYLSDQSAKGGDIAGKAFVIATAVATTYWLLMLIGRFIAGFIANKISSKTMLTCTAATAIVFLIIGMVFGKSTMIDMPVYADNAFKTVNVPIAACFFVLCGLCTSIMWASIFNLATEGLGKYNAQASGIFMVMVVGGGILPLVQNYIADHVSYLFSYIIPLLGLVYLLYYALIGSKNVNKEIPVK</sequence>
<keyword evidence="2" id="KW-1003">Cell membrane</keyword>
<dbReference type="Gene3D" id="1.20.1250.20">
    <property type="entry name" value="MFS general substrate transporter like domains"/>
    <property type="match status" value="2"/>
</dbReference>
<evidence type="ECO:0000313" key="7">
    <source>
        <dbReference type="EMBL" id="KXA43640.1"/>
    </source>
</evidence>
<keyword evidence="5 6" id="KW-0472">Membrane</keyword>
<evidence type="ECO:0000256" key="5">
    <source>
        <dbReference type="ARBA" id="ARBA00023136"/>
    </source>
</evidence>
<dbReference type="InterPro" id="IPR036259">
    <property type="entry name" value="MFS_trans_sf"/>
</dbReference>
<keyword evidence="4 6" id="KW-1133">Transmembrane helix</keyword>
<feature type="transmembrane region" description="Helical" evidence="6">
    <location>
        <begin position="391"/>
        <end position="411"/>
    </location>
</feature>
<dbReference type="STRING" id="28128.HMPREF3226_00388"/>
<dbReference type="InterPro" id="IPR050375">
    <property type="entry name" value="MFS_TsgA-like"/>
</dbReference>
<feature type="transmembrane region" description="Helical" evidence="6">
    <location>
        <begin position="315"/>
        <end position="334"/>
    </location>
</feature>
<proteinExistence type="predicted"/>
<dbReference type="OrthoDB" id="9786665at2"/>
<evidence type="ECO:0000256" key="3">
    <source>
        <dbReference type="ARBA" id="ARBA00022692"/>
    </source>
</evidence>
<accession>A0A133QL98</accession>
<name>A0A133QL98_9BACT</name>
<evidence type="ECO:0000256" key="1">
    <source>
        <dbReference type="ARBA" id="ARBA00004429"/>
    </source>
</evidence>